<dbReference type="EMBL" id="SEUK01000034">
    <property type="protein sequence ID" value="KAA1164742.1"/>
    <property type="molecule type" value="Genomic_DNA"/>
</dbReference>
<accession>A0AB73BM72</accession>
<evidence type="ECO:0000313" key="1">
    <source>
        <dbReference type="EMBL" id="KAA1164742.1"/>
    </source>
</evidence>
<organism evidence="1 2">
    <name type="scientific">Pseudoalteromonas fuliginea</name>
    <dbReference type="NCBI Taxonomy" id="1872678"/>
    <lineage>
        <taxon>Bacteria</taxon>
        <taxon>Pseudomonadati</taxon>
        <taxon>Pseudomonadota</taxon>
        <taxon>Gammaproteobacteria</taxon>
        <taxon>Alteromonadales</taxon>
        <taxon>Pseudoalteromonadaceae</taxon>
        <taxon>Pseudoalteromonas</taxon>
    </lineage>
</organism>
<comment type="caution">
    <text evidence="1">The sequence shown here is derived from an EMBL/GenBank/DDBJ whole genome shotgun (WGS) entry which is preliminary data.</text>
</comment>
<reference evidence="1 2" key="1">
    <citation type="submission" date="2019-01" db="EMBL/GenBank/DDBJ databases">
        <title>Genome sequences of marine Pseudoalteromonas species.</title>
        <authorList>
            <person name="Boraston A.B."/>
            <person name="Hehemann J.-H."/>
            <person name="Vickers C.J."/>
            <person name="Salama-Alber O."/>
            <person name="Abe K."/>
            <person name="Hettle A.J."/>
        </authorList>
    </citation>
    <scope>NUCLEOTIDE SEQUENCE [LARGE SCALE GENOMIC DNA]</scope>
    <source>
        <strain evidence="1 2">PS42</strain>
    </source>
</reference>
<gene>
    <name evidence="1" type="ORF">EU508_01060</name>
</gene>
<dbReference type="RefSeq" id="WP_149613343.1">
    <property type="nucleotide sequence ID" value="NZ_SEUK01000034.1"/>
</dbReference>
<name>A0AB73BM72_9GAMM</name>
<proteinExistence type="predicted"/>
<protein>
    <submittedName>
        <fullName evidence="1">Uncharacterized protein</fullName>
    </submittedName>
</protein>
<evidence type="ECO:0000313" key="2">
    <source>
        <dbReference type="Proteomes" id="UP000324162"/>
    </source>
</evidence>
<dbReference type="AlphaFoldDB" id="A0AB73BM72"/>
<dbReference type="Proteomes" id="UP000324162">
    <property type="component" value="Unassembled WGS sequence"/>
</dbReference>
<sequence>MRRYFNVNETPVTDITNLFHGGMNLEQLNKYTKKITSYKKAEETDGESGSSSGSFAFESVLAVSKSKKKATLVPLYYFKAPAPKKELKPKQEYKPPSPF</sequence>